<sequence>MRREILYMLLIGTLSLSFAACQNNNTESTTKEREIAERKITLNVRNPKVEISKQFEQMVQAYERENPNIEIQIETVGGATDDLSDLKAQIAAGTGPDIFTNNGYESAKLWREYLENLSDQPWVKNAYKDTLSPITFNEEIYGMPINLEGYGFIYNKDLFKQAGINTLPKTLTELREASEQLQKAGITPFANGYYEEWILGVLLSNIAFAQQEDPNTFIKNLNAGKEKITNNQQFKDIIDLLDLTIEYGNDNPLTTDYNMEVNLFATGASAMILQGNWVQPMIDQLSPDMNIGLLPIPINDERNNDALVVSVSNYWVVNKQSTPEKKKEAKKFLNWMVSSQQGQTFMTEKFKFIPAFKNIESNHLGPLANDTLAYYKEGKTMRSNWFHFPVGVKEKFGPSIQLYIGKQLQRDQLLQEFQKSWNSAASQ</sequence>
<reference evidence="5 6" key="1">
    <citation type="submission" date="2021-03" db="EMBL/GenBank/DDBJ databases">
        <title>Whole genome sequence of Metabacillus bambusae BG109.</title>
        <authorList>
            <person name="Jeong J.W."/>
        </authorList>
    </citation>
    <scope>NUCLEOTIDE SEQUENCE [LARGE SCALE GENOMIC DNA]</scope>
    <source>
        <strain evidence="5 6">BG109</strain>
    </source>
</reference>
<comment type="similarity">
    <text evidence="1">Belongs to the bacterial solute-binding protein 1 family.</text>
</comment>
<feature type="chain" id="PRO_5046936634" evidence="4">
    <location>
        <begin position="20"/>
        <end position="427"/>
    </location>
</feature>
<evidence type="ECO:0000313" key="6">
    <source>
        <dbReference type="Proteomes" id="UP000663981"/>
    </source>
</evidence>
<dbReference type="EMBL" id="JAGDEL010000005">
    <property type="protein sequence ID" value="MBO1511849.1"/>
    <property type="molecule type" value="Genomic_DNA"/>
</dbReference>
<organism evidence="5 6">
    <name type="scientific">Metabacillus bambusae</name>
    <dbReference type="NCBI Taxonomy" id="2795218"/>
    <lineage>
        <taxon>Bacteria</taxon>
        <taxon>Bacillati</taxon>
        <taxon>Bacillota</taxon>
        <taxon>Bacilli</taxon>
        <taxon>Bacillales</taxon>
        <taxon>Bacillaceae</taxon>
        <taxon>Metabacillus</taxon>
    </lineage>
</organism>
<dbReference type="RefSeq" id="WP_207977235.1">
    <property type="nucleotide sequence ID" value="NZ_JAGDEL010000005.1"/>
</dbReference>
<dbReference type="PROSITE" id="PS51257">
    <property type="entry name" value="PROKAR_LIPOPROTEIN"/>
    <property type="match status" value="1"/>
</dbReference>
<proteinExistence type="inferred from homology"/>
<dbReference type="Proteomes" id="UP000663981">
    <property type="component" value="Unassembled WGS sequence"/>
</dbReference>
<accession>A0ABS3N112</accession>
<feature type="signal peptide" evidence="4">
    <location>
        <begin position="1"/>
        <end position="19"/>
    </location>
</feature>
<keyword evidence="6" id="KW-1185">Reference proteome</keyword>
<gene>
    <name evidence="5" type="ORF">I7822_09220</name>
</gene>
<dbReference type="PANTHER" id="PTHR30061:SF50">
    <property type="entry name" value="MALTOSE_MALTODEXTRIN-BINDING PERIPLASMIC PROTEIN"/>
    <property type="match status" value="1"/>
</dbReference>
<dbReference type="SUPFAM" id="SSF53850">
    <property type="entry name" value="Periplasmic binding protein-like II"/>
    <property type="match status" value="1"/>
</dbReference>
<keyword evidence="3 4" id="KW-0732">Signal</keyword>
<comment type="caution">
    <text evidence="5">The sequence shown here is derived from an EMBL/GenBank/DDBJ whole genome shotgun (WGS) entry which is preliminary data.</text>
</comment>
<dbReference type="InterPro" id="IPR006059">
    <property type="entry name" value="SBP"/>
</dbReference>
<dbReference type="PANTHER" id="PTHR30061">
    <property type="entry name" value="MALTOSE-BINDING PERIPLASMIC PROTEIN"/>
    <property type="match status" value="1"/>
</dbReference>
<evidence type="ECO:0000313" key="5">
    <source>
        <dbReference type="EMBL" id="MBO1511849.1"/>
    </source>
</evidence>
<dbReference type="Gene3D" id="3.40.190.10">
    <property type="entry name" value="Periplasmic binding protein-like II"/>
    <property type="match status" value="2"/>
</dbReference>
<dbReference type="Pfam" id="PF01547">
    <property type="entry name" value="SBP_bac_1"/>
    <property type="match status" value="1"/>
</dbReference>
<evidence type="ECO:0000256" key="2">
    <source>
        <dbReference type="ARBA" id="ARBA00022448"/>
    </source>
</evidence>
<keyword evidence="2" id="KW-0813">Transport</keyword>
<evidence type="ECO:0000256" key="3">
    <source>
        <dbReference type="ARBA" id="ARBA00022729"/>
    </source>
</evidence>
<protein>
    <submittedName>
        <fullName evidence="5">Carbohydrate ABC transporter substrate-binding protein</fullName>
    </submittedName>
</protein>
<name>A0ABS3N112_9BACI</name>
<evidence type="ECO:0000256" key="1">
    <source>
        <dbReference type="ARBA" id="ARBA00008520"/>
    </source>
</evidence>
<evidence type="ECO:0000256" key="4">
    <source>
        <dbReference type="SAM" id="SignalP"/>
    </source>
</evidence>